<sequence>MKRLILSTILIIHYTTLIAQSNEFYPISKTNGTLHGTGIDWILDRADTCQFVFFGEQHGVEGIAEFVNFVYEQLQSRGFDHLALETDPWTTERCAKMGVNEFTKQNPHSIAFDSNGDIELMRTAIELNPTLEQPVWGMDQMQTAIHPFYRLIELANTPKQKRLARGAFLKATLKMGRYTRQHNEKDIEALEKAFSSNPSEEKELIIQELKQTIEIFTKWMNPETRQESVAVREELMKQNLNNYLKRLPNAKAVFKMGGAHTMYGIGPNGVPTLGDYAQKLANQNGYGTLNINVVRYNSENSNISINDFGDSQMLLVTVSDTLKSNLENNIRKSANGFDAIIYFKEASYASNSINRSYETQFRNNFIFRIIPLAITKVFCLITIIAFSIQTLRKNKNILQYPAIASVLAIGLVAFQITLILKPNGSAALSSGYSPLLIHITFGLATLYFLIQTYRNWKRTNISTRSKLVHTIFSINLCVLSYLIYYWNIGGMLGW</sequence>
<keyword evidence="3" id="KW-1185">Reference proteome</keyword>
<feature type="transmembrane region" description="Helical" evidence="1">
    <location>
        <begin position="365"/>
        <end position="388"/>
    </location>
</feature>
<protein>
    <recommendedName>
        <fullName evidence="4">Haem-binding uptake Tiki superfamily ChaN domain-containing protein</fullName>
    </recommendedName>
</protein>
<dbReference type="SUPFAM" id="SSF159501">
    <property type="entry name" value="EreA/ChaN-like"/>
    <property type="match status" value="1"/>
</dbReference>
<keyword evidence="1" id="KW-1133">Transmembrane helix</keyword>
<feature type="transmembrane region" description="Helical" evidence="1">
    <location>
        <begin position="432"/>
        <end position="450"/>
    </location>
</feature>
<gene>
    <name evidence="2" type="ORF">GCM10011340_29240</name>
</gene>
<evidence type="ECO:0008006" key="4">
    <source>
        <dbReference type="Google" id="ProtNLM"/>
    </source>
</evidence>
<dbReference type="Proteomes" id="UP000658258">
    <property type="component" value="Unassembled WGS sequence"/>
</dbReference>
<reference evidence="3" key="1">
    <citation type="journal article" date="2019" name="Int. J. Syst. Evol. Microbiol.">
        <title>The Global Catalogue of Microorganisms (GCM) 10K type strain sequencing project: providing services to taxonomists for standard genome sequencing and annotation.</title>
        <authorList>
            <consortium name="The Broad Institute Genomics Platform"/>
            <consortium name="The Broad Institute Genome Sequencing Center for Infectious Disease"/>
            <person name="Wu L."/>
            <person name="Ma J."/>
        </authorList>
    </citation>
    <scope>NUCLEOTIDE SEQUENCE [LARGE SCALE GENOMIC DNA]</scope>
    <source>
        <strain evidence="3">CGMCC 1.15111</strain>
    </source>
</reference>
<organism evidence="2 3">
    <name type="scientific">Roseivirga thermotolerans</name>
    <dbReference type="NCBI Taxonomy" id="1758176"/>
    <lineage>
        <taxon>Bacteria</taxon>
        <taxon>Pseudomonadati</taxon>
        <taxon>Bacteroidota</taxon>
        <taxon>Cytophagia</taxon>
        <taxon>Cytophagales</taxon>
        <taxon>Roseivirgaceae</taxon>
        <taxon>Roseivirga</taxon>
    </lineage>
</organism>
<name>A0ABQ3IAZ7_9BACT</name>
<accession>A0ABQ3IAZ7</accession>
<keyword evidence="1" id="KW-0472">Membrane</keyword>
<evidence type="ECO:0000313" key="3">
    <source>
        <dbReference type="Proteomes" id="UP000658258"/>
    </source>
</evidence>
<dbReference type="RefSeq" id="WP_189631034.1">
    <property type="nucleotide sequence ID" value="NZ_BNAG01000004.1"/>
</dbReference>
<keyword evidence="1" id="KW-0812">Transmembrane</keyword>
<evidence type="ECO:0000256" key="1">
    <source>
        <dbReference type="SAM" id="Phobius"/>
    </source>
</evidence>
<proteinExistence type="predicted"/>
<dbReference type="EMBL" id="BNAG01000004">
    <property type="protein sequence ID" value="GHE71414.1"/>
    <property type="molecule type" value="Genomic_DNA"/>
</dbReference>
<evidence type="ECO:0000313" key="2">
    <source>
        <dbReference type="EMBL" id="GHE71414.1"/>
    </source>
</evidence>
<feature type="transmembrane region" description="Helical" evidence="1">
    <location>
        <begin position="471"/>
        <end position="488"/>
    </location>
</feature>
<comment type="caution">
    <text evidence="2">The sequence shown here is derived from an EMBL/GenBank/DDBJ whole genome shotgun (WGS) entry which is preliminary data.</text>
</comment>
<feature type="transmembrane region" description="Helical" evidence="1">
    <location>
        <begin position="400"/>
        <end position="420"/>
    </location>
</feature>